<proteinExistence type="predicted"/>
<organism evidence="3 4">
    <name type="scientific">Lingula anatina</name>
    <name type="common">Brachiopod</name>
    <name type="synonym">Lingula unguis</name>
    <dbReference type="NCBI Taxonomy" id="7574"/>
    <lineage>
        <taxon>Eukaryota</taxon>
        <taxon>Metazoa</taxon>
        <taxon>Spiralia</taxon>
        <taxon>Lophotrochozoa</taxon>
        <taxon>Brachiopoda</taxon>
        <taxon>Linguliformea</taxon>
        <taxon>Lingulata</taxon>
        <taxon>Lingulida</taxon>
        <taxon>Linguloidea</taxon>
        <taxon>Lingulidae</taxon>
        <taxon>Lingula</taxon>
    </lineage>
</organism>
<evidence type="ECO:0000313" key="3">
    <source>
        <dbReference type="Proteomes" id="UP000085678"/>
    </source>
</evidence>
<sequence>MTEKLVWSVLFLAIAVAAVTGVSYKKGLGFGWQDLKCRDFTPFVGKLAWWYDWRVSGKDQCTTDDSLEYVPMFWGLDHVPMITNIRGNKYLLGFNEPNFRVQANISPELAAEKWVQLQKNVPANVKMVSPAAAPCDTNDKNTCNMQFSTWFTRFFARCNQLGGCRIDYVATHHYTCNAYDLLGYLGAVYNQVKKPLWVTEFSCPWTRYDATPIKNFMRAAIPMLEKSSFIYRYAWFEHRLPSCQGSFLCPTISLIDTNGQLTELGRLYLSL</sequence>
<dbReference type="OrthoDB" id="43654at2759"/>
<dbReference type="InterPro" id="IPR017853">
    <property type="entry name" value="GH"/>
</dbReference>
<evidence type="ECO:0000259" key="2">
    <source>
        <dbReference type="Pfam" id="PF11790"/>
    </source>
</evidence>
<dbReference type="PANTHER" id="PTHR34154:SF3">
    <property type="entry name" value="ALKALI-SENSITIVE LINKAGE PROTEIN 1"/>
    <property type="match status" value="1"/>
</dbReference>
<dbReference type="GeneID" id="106153037"/>
<dbReference type="KEGG" id="lak:106153037"/>
<dbReference type="InterPro" id="IPR024655">
    <property type="entry name" value="Asl1_glyco_hydro_catalytic"/>
</dbReference>
<dbReference type="RefSeq" id="XP_013382257.1">
    <property type="nucleotide sequence ID" value="XM_013526803.1"/>
</dbReference>
<dbReference type="AlphaFoldDB" id="A0A1S3H8E1"/>
<keyword evidence="1" id="KW-0732">Signal</keyword>
<dbReference type="SUPFAM" id="SSF51445">
    <property type="entry name" value="(Trans)glycosidases"/>
    <property type="match status" value="1"/>
</dbReference>
<keyword evidence="3" id="KW-1185">Reference proteome</keyword>
<feature type="domain" description="Asl1-like glycosyl hydrolase catalytic" evidence="2">
    <location>
        <begin position="41"/>
        <end position="268"/>
    </location>
</feature>
<name>A0A1S3H8E1_LINAN</name>
<gene>
    <name evidence="4" type="primary">LOC106153037</name>
</gene>
<dbReference type="InterPro" id="IPR053183">
    <property type="entry name" value="ASL1"/>
</dbReference>
<dbReference type="STRING" id="7574.A0A1S3H8E1"/>
<evidence type="ECO:0000256" key="1">
    <source>
        <dbReference type="SAM" id="SignalP"/>
    </source>
</evidence>
<evidence type="ECO:0000313" key="4">
    <source>
        <dbReference type="RefSeq" id="XP_013382257.1"/>
    </source>
</evidence>
<reference evidence="4" key="1">
    <citation type="submission" date="2025-08" db="UniProtKB">
        <authorList>
            <consortium name="RefSeq"/>
        </authorList>
    </citation>
    <scope>IDENTIFICATION</scope>
    <source>
        <tissue evidence="4">Gonads</tissue>
    </source>
</reference>
<feature type="signal peptide" evidence="1">
    <location>
        <begin position="1"/>
        <end position="21"/>
    </location>
</feature>
<dbReference type="Proteomes" id="UP000085678">
    <property type="component" value="Unplaced"/>
</dbReference>
<dbReference type="GO" id="GO:0071966">
    <property type="term" value="P:fungal-type cell wall polysaccharide metabolic process"/>
    <property type="evidence" value="ECO:0007669"/>
    <property type="project" value="TreeGrafter"/>
</dbReference>
<dbReference type="InParanoid" id="A0A1S3H8E1"/>
<dbReference type="PANTHER" id="PTHR34154">
    <property type="entry name" value="ALKALI-SENSITIVE LINKAGE PROTEIN 1"/>
    <property type="match status" value="1"/>
</dbReference>
<dbReference type="Pfam" id="PF11790">
    <property type="entry name" value="Glyco_hydro_cc"/>
    <property type="match status" value="1"/>
</dbReference>
<protein>
    <submittedName>
        <fullName evidence="4">Uncharacterized protein LOC106153037</fullName>
    </submittedName>
</protein>
<accession>A0A1S3H8E1</accession>
<feature type="chain" id="PRO_5010363280" evidence="1">
    <location>
        <begin position="22"/>
        <end position="271"/>
    </location>
</feature>
<dbReference type="Gene3D" id="3.20.20.80">
    <property type="entry name" value="Glycosidases"/>
    <property type="match status" value="1"/>
</dbReference>